<evidence type="ECO:0000313" key="1">
    <source>
        <dbReference type="EMBL" id="GMI13806.1"/>
    </source>
</evidence>
<accession>A0A9W7KWI3</accession>
<dbReference type="AlphaFoldDB" id="A0A9W7KWI3"/>
<evidence type="ECO:0000313" key="2">
    <source>
        <dbReference type="Proteomes" id="UP001165122"/>
    </source>
</evidence>
<proteinExistence type="predicted"/>
<gene>
    <name evidence="1" type="ORF">TrLO_g928</name>
</gene>
<dbReference type="OrthoDB" id="10509050at2759"/>
<reference evidence="2" key="1">
    <citation type="journal article" date="2023" name="Commun. Biol.">
        <title>Genome analysis of Parmales, the sister group of diatoms, reveals the evolutionary specialization of diatoms from phago-mixotrophs to photoautotrophs.</title>
        <authorList>
            <person name="Ban H."/>
            <person name="Sato S."/>
            <person name="Yoshikawa S."/>
            <person name="Yamada K."/>
            <person name="Nakamura Y."/>
            <person name="Ichinomiya M."/>
            <person name="Sato N."/>
            <person name="Blanc-Mathieu R."/>
            <person name="Endo H."/>
            <person name="Kuwata A."/>
            <person name="Ogata H."/>
        </authorList>
    </citation>
    <scope>NUCLEOTIDE SEQUENCE [LARGE SCALE GENOMIC DNA]</scope>
    <source>
        <strain evidence="2">NIES 3700</strain>
    </source>
</reference>
<dbReference type="EMBL" id="BRXW01000200">
    <property type="protein sequence ID" value="GMI13806.1"/>
    <property type="molecule type" value="Genomic_DNA"/>
</dbReference>
<comment type="caution">
    <text evidence="1">The sequence shown here is derived from an EMBL/GenBank/DDBJ whole genome shotgun (WGS) entry which is preliminary data.</text>
</comment>
<dbReference type="Proteomes" id="UP001165122">
    <property type="component" value="Unassembled WGS sequence"/>
</dbReference>
<organism evidence="1 2">
    <name type="scientific">Triparma laevis f. longispina</name>
    <dbReference type="NCBI Taxonomy" id="1714387"/>
    <lineage>
        <taxon>Eukaryota</taxon>
        <taxon>Sar</taxon>
        <taxon>Stramenopiles</taxon>
        <taxon>Ochrophyta</taxon>
        <taxon>Bolidophyceae</taxon>
        <taxon>Parmales</taxon>
        <taxon>Triparmaceae</taxon>
        <taxon>Triparma</taxon>
    </lineage>
</organism>
<name>A0A9W7KWI3_9STRA</name>
<protein>
    <submittedName>
        <fullName evidence="1">Uncharacterized protein</fullName>
    </submittedName>
</protein>
<keyword evidence="2" id="KW-1185">Reference proteome</keyword>
<sequence>MERIVELEEANKQLIAQLTRACLAAPTHELNQVKSSLSTNSAAPLLNGDLEVLLVFLCEVMKPRALASSLPTCDNTNQLTHSDCMKITKGFDYLSKTSTATRMQSGHFLRNSPPYTLFINAIQIWRAL</sequence>